<protein>
    <recommendedName>
        <fullName evidence="3">DUF4403 family protein</fullName>
    </recommendedName>
</protein>
<dbReference type="AlphaFoldDB" id="I0KF40"/>
<dbReference type="STRING" id="1166018.FAES_4744"/>
<dbReference type="InterPro" id="IPR025515">
    <property type="entry name" value="DUF4403"/>
</dbReference>
<dbReference type="KEGG" id="fae:FAES_4744"/>
<sequence>MKLPVLSRYGLGLALLLLLTRCQRVNPAPPKAEGFDAPLPQTASYVAGSLTFQLTQLEEKINRELDPVLVGKGTPGGKKGSLFPFRVARSGKVRIAYVNQQLRFSTPLQLWVAKPFSGDPAPPDKPFCALNVGFQSPLTVTPNWRLASRVKFTQFEWVIKPEIRILGQEIELTNLAQRLLDRYQSSIEAAIDTAIYKELRLDQLVSPVWRDMQKPLLIDRQFGLWLLPKPVAVAASPITGNSRSITSHLGITFETKTELKPTEPPHTPTTLPTLEKRDQLPSVSDLRLTSSIPYADINRILALNLAKKPPELALGTLTIKKVSVYGGQRSLIAKTEVSGLINGTIYLLGRPEFDTLTNTLVVKNLDFDPGTSEVLSGLNNRLVHKGLVRLLGTLLTIPLGDDIAKLPQKITEAFAKGKPGEKTSLAIQNFRFTPKQIAIRPDGVQALIRVQSTVSMQVKKL</sequence>
<dbReference type="HOGENOM" id="CLU_047106_0_0_10"/>
<name>I0KF40_9BACT</name>
<gene>
    <name evidence="1" type="ORF">FAES_4744</name>
</gene>
<dbReference type="Pfam" id="PF14356">
    <property type="entry name" value="DUF4403"/>
    <property type="match status" value="1"/>
</dbReference>
<evidence type="ECO:0008006" key="3">
    <source>
        <dbReference type="Google" id="ProtNLM"/>
    </source>
</evidence>
<evidence type="ECO:0000313" key="1">
    <source>
        <dbReference type="EMBL" id="CCH02743.1"/>
    </source>
</evidence>
<accession>I0KF40</accession>
<dbReference type="OrthoDB" id="9774949at2"/>
<dbReference type="eggNOG" id="ENOG502Z872">
    <property type="taxonomic scope" value="Bacteria"/>
</dbReference>
<keyword evidence="2" id="KW-1185">Reference proteome</keyword>
<dbReference type="EMBL" id="HE796683">
    <property type="protein sequence ID" value="CCH02743.1"/>
    <property type="molecule type" value="Genomic_DNA"/>
</dbReference>
<dbReference type="Proteomes" id="UP000011058">
    <property type="component" value="Chromosome"/>
</dbReference>
<reference evidence="1 2" key="1">
    <citation type="journal article" date="2012" name="J. Bacteriol.">
        <title>Genome Sequence of Fibrella aestuarina BUZ 2T, a Filamentous Marine Bacterium.</title>
        <authorList>
            <person name="Filippini M."/>
            <person name="Qi W."/>
            <person name="Blom J."/>
            <person name="Goesmann A."/>
            <person name="Smits T.H."/>
            <person name="Bagheri H.C."/>
        </authorList>
    </citation>
    <scope>NUCLEOTIDE SEQUENCE [LARGE SCALE GENOMIC DNA]</scope>
    <source>
        <strain evidence="2">BUZ 2T</strain>
    </source>
</reference>
<organism evidence="1 2">
    <name type="scientific">Fibrella aestuarina BUZ 2</name>
    <dbReference type="NCBI Taxonomy" id="1166018"/>
    <lineage>
        <taxon>Bacteria</taxon>
        <taxon>Pseudomonadati</taxon>
        <taxon>Bacteroidota</taxon>
        <taxon>Cytophagia</taxon>
        <taxon>Cytophagales</taxon>
        <taxon>Spirosomataceae</taxon>
        <taxon>Fibrella</taxon>
    </lineage>
</organism>
<dbReference type="PATRIC" id="fig|1166018.3.peg.1712"/>
<proteinExistence type="predicted"/>
<dbReference type="RefSeq" id="WP_015333842.1">
    <property type="nucleotide sequence ID" value="NC_020054.1"/>
</dbReference>
<evidence type="ECO:0000313" key="2">
    <source>
        <dbReference type="Proteomes" id="UP000011058"/>
    </source>
</evidence>